<dbReference type="SMART" id="SM00564">
    <property type="entry name" value="PQQ"/>
    <property type="match status" value="6"/>
</dbReference>
<feature type="domain" description="Pyrrolo-quinoline quinone repeat" evidence="2">
    <location>
        <begin position="222"/>
        <end position="371"/>
    </location>
</feature>
<keyword evidence="3" id="KW-0614">Plasmid</keyword>
<dbReference type="Gene3D" id="2.40.10.480">
    <property type="match status" value="2"/>
</dbReference>
<feature type="compositionally biased region" description="Polar residues" evidence="1">
    <location>
        <begin position="42"/>
        <end position="53"/>
    </location>
</feature>
<evidence type="ECO:0000256" key="1">
    <source>
        <dbReference type="SAM" id="MobiDB-lite"/>
    </source>
</evidence>
<gene>
    <name evidence="3" type="ORF">MW046_15925</name>
</gene>
<keyword evidence="4" id="KW-1185">Reference proteome</keyword>
<dbReference type="InterPro" id="IPR018391">
    <property type="entry name" value="PQQ_b-propeller_rpt"/>
</dbReference>
<evidence type="ECO:0000313" key="4">
    <source>
        <dbReference type="Proteomes" id="UP000831768"/>
    </source>
</evidence>
<protein>
    <submittedName>
        <fullName evidence="3">PQQ-binding-like beta-propeller repeat protein</fullName>
    </submittedName>
</protein>
<geneLocation type="plasmid" evidence="3 4">
    <name>unnamed2</name>
</geneLocation>
<feature type="domain" description="Pyrrolo-quinoline quinone repeat" evidence="2">
    <location>
        <begin position="92"/>
        <end position="206"/>
    </location>
</feature>
<dbReference type="KEGG" id="haad:MW046_15925"/>
<reference evidence="3" key="1">
    <citation type="submission" date="2022-04" db="EMBL/GenBank/DDBJ databases">
        <title>Halocatena sp. nov., isolated from a salt lake.</title>
        <authorList>
            <person name="Cui H.-L."/>
        </authorList>
    </citation>
    <scope>NUCLEOTIDE SEQUENCE</scope>
    <source>
        <strain evidence="3">AD-1</strain>
        <plasmid evidence="3">unnamed2</plasmid>
    </source>
</reference>
<sequence length="437" mass="45603">MVEQLSEIGRRSVLTSIGGLAGIGLLSDLSSGAADEAPKTAQAHSASPMSNWPQYRADAGHSGRVEGGVGPTGDISEVSPDAFDDVSDYIYDGVAVDGKSIYVGSQDLVAVNAATGQPRWRFEPTVPDHDYPKGDAEPDVGHPAVVDGTVYASVAFVGPGGRPSRYNGALIAVDATTGKQRWRHDTPGGVTYDEFSTVTVAEDTVVTSVAASDGSATRTVIGFATDGTERWRTQVDEMFPGALPVADGRVYIPSATGIRALDLATGEPVWTALPRVRFAPAATPMVADGTLFVAEEGEPGVTLIALDATTGEEHWRTAYAPETATPDMTIGTADETTVYITVDGIDRTVMALDRADGSELWRTTIDRPAEGTIPLDSFALVGGVLYSGAAAIDPADGAVIWTHPLSVTGPGWRLDAVADGRVYLSGIRPVVLTGTTE</sequence>
<dbReference type="InterPro" id="IPR002372">
    <property type="entry name" value="PQQ_rpt_dom"/>
</dbReference>
<dbReference type="PANTHER" id="PTHR34512:SF30">
    <property type="entry name" value="OUTER MEMBRANE PROTEIN ASSEMBLY FACTOR BAMB"/>
    <property type="match status" value="1"/>
</dbReference>
<dbReference type="InterPro" id="IPR011047">
    <property type="entry name" value="Quinoprotein_ADH-like_sf"/>
</dbReference>
<proteinExistence type="predicted"/>
<dbReference type="AlphaFoldDB" id="A0A8U0A6R4"/>
<evidence type="ECO:0000259" key="2">
    <source>
        <dbReference type="Pfam" id="PF13360"/>
    </source>
</evidence>
<dbReference type="EMBL" id="CP096021">
    <property type="protein sequence ID" value="UPM44870.1"/>
    <property type="molecule type" value="Genomic_DNA"/>
</dbReference>
<dbReference type="RefSeq" id="WP_247995524.1">
    <property type="nucleotide sequence ID" value="NZ_CP096021.1"/>
</dbReference>
<organism evidence="3 4">
    <name type="scientific">Halocatena salina</name>
    <dbReference type="NCBI Taxonomy" id="2934340"/>
    <lineage>
        <taxon>Archaea</taxon>
        <taxon>Methanobacteriati</taxon>
        <taxon>Methanobacteriota</taxon>
        <taxon>Stenosarchaea group</taxon>
        <taxon>Halobacteria</taxon>
        <taxon>Halobacteriales</taxon>
        <taxon>Natronomonadaceae</taxon>
        <taxon>Halocatena</taxon>
    </lineage>
</organism>
<dbReference type="Pfam" id="PF13360">
    <property type="entry name" value="PQQ_2"/>
    <property type="match status" value="2"/>
</dbReference>
<dbReference type="SUPFAM" id="SSF50998">
    <property type="entry name" value="Quinoprotein alcohol dehydrogenase-like"/>
    <property type="match status" value="1"/>
</dbReference>
<dbReference type="Proteomes" id="UP000831768">
    <property type="component" value="Plasmid unnamed2"/>
</dbReference>
<accession>A0A8U0A6R4</accession>
<evidence type="ECO:0000313" key="3">
    <source>
        <dbReference type="EMBL" id="UPM44870.1"/>
    </source>
</evidence>
<dbReference type="Gene3D" id="2.130.10.10">
    <property type="entry name" value="YVTN repeat-like/Quinoprotein amine dehydrogenase"/>
    <property type="match status" value="1"/>
</dbReference>
<dbReference type="GeneID" id="71929566"/>
<name>A0A8U0A6R4_9EURY</name>
<feature type="region of interest" description="Disordered" evidence="1">
    <location>
        <begin position="36"/>
        <end position="80"/>
    </location>
</feature>
<dbReference type="PANTHER" id="PTHR34512">
    <property type="entry name" value="CELL SURFACE PROTEIN"/>
    <property type="match status" value="1"/>
</dbReference>
<dbReference type="InterPro" id="IPR015943">
    <property type="entry name" value="WD40/YVTN_repeat-like_dom_sf"/>
</dbReference>